<feature type="region of interest" description="Disordered" evidence="1">
    <location>
        <begin position="1"/>
        <end position="28"/>
    </location>
</feature>
<evidence type="ECO:0000256" key="2">
    <source>
        <dbReference type="SAM" id="Phobius"/>
    </source>
</evidence>
<feature type="compositionally biased region" description="Low complexity" evidence="1">
    <location>
        <begin position="51"/>
        <end position="179"/>
    </location>
</feature>
<accession>A0A913Z233</accession>
<dbReference type="RefSeq" id="XP_038045883.1">
    <property type="nucleotide sequence ID" value="XM_038189955.1"/>
</dbReference>
<feature type="transmembrane region" description="Helical" evidence="2">
    <location>
        <begin position="357"/>
        <end position="376"/>
    </location>
</feature>
<name>A0A913Z233_PATMI</name>
<sequence>MQWSQQLNIKVKPRKQVDASTTGTTEPSTTWCLCNTTSAAEATTSAAASTEATTSATGASAAGASAAESTESTTEVTATTTVAEATTSAAASTESTTEATTSAAEATTSAAEATSSATGPSAAGASAAESTESTTEVTATTTVAEATTSAAEGTESTTEVTASAAEATTSATDGTESTTGVPQSTTGVLESATPIWCHCGSTSEPSASTTEDETTYTVRFCITHIDGMSATFVDAYMDNTSDEYKNLSSRVVNAFSGENMMEICPTDEALPNTVEFSNGSAITVSFEVRSSVCNKIDLADSLACVFLEVRIKLYDVYINDTLIIANALCPTTTPNSATTDQHLLIKRAGTMYLSRNTLQVVCAAVVVLCAVQYVFAVQGMRL</sequence>
<dbReference type="AlphaFoldDB" id="A0A913Z233"/>
<evidence type="ECO:0000313" key="4">
    <source>
        <dbReference type="Proteomes" id="UP000887568"/>
    </source>
</evidence>
<keyword evidence="2" id="KW-0472">Membrane</keyword>
<keyword evidence="4" id="KW-1185">Reference proteome</keyword>
<feature type="region of interest" description="Disordered" evidence="1">
    <location>
        <begin position="51"/>
        <end position="186"/>
    </location>
</feature>
<organism evidence="3 4">
    <name type="scientific">Patiria miniata</name>
    <name type="common">Bat star</name>
    <name type="synonym">Asterina miniata</name>
    <dbReference type="NCBI Taxonomy" id="46514"/>
    <lineage>
        <taxon>Eukaryota</taxon>
        <taxon>Metazoa</taxon>
        <taxon>Echinodermata</taxon>
        <taxon>Eleutherozoa</taxon>
        <taxon>Asterozoa</taxon>
        <taxon>Asteroidea</taxon>
        <taxon>Valvatacea</taxon>
        <taxon>Valvatida</taxon>
        <taxon>Asterinidae</taxon>
        <taxon>Patiria</taxon>
    </lineage>
</organism>
<dbReference type="GeneID" id="119720314"/>
<keyword evidence="2" id="KW-1133">Transmembrane helix</keyword>
<dbReference type="EnsemblMetazoa" id="XM_038189955.1">
    <property type="protein sequence ID" value="XP_038045883.1"/>
    <property type="gene ID" value="LOC119720314"/>
</dbReference>
<keyword evidence="2" id="KW-0812">Transmembrane</keyword>
<reference evidence="3" key="1">
    <citation type="submission" date="2022-11" db="UniProtKB">
        <authorList>
            <consortium name="EnsemblMetazoa"/>
        </authorList>
    </citation>
    <scope>IDENTIFICATION</scope>
</reference>
<proteinExistence type="predicted"/>
<evidence type="ECO:0000313" key="3">
    <source>
        <dbReference type="EnsemblMetazoa" id="XP_038045883.1"/>
    </source>
</evidence>
<evidence type="ECO:0000256" key="1">
    <source>
        <dbReference type="SAM" id="MobiDB-lite"/>
    </source>
</evidence>
<dbReference type="Proteomes" id="UP000887568">
    <property type="component" value="Unplaced"/>
</dbReference>
<protein>
    <submittedName>
        <fullName evidence="3">Uncharacterized protein</fullName>
    </submittedName>
</protein>